<comment type="caution">
    <text evidence="1">The sequence shown here is derived from an EMBL/GenBank/DDBJ whole genome shotgun (WGS) entry which is preliminary data.</text>
</comment>
<dbReference type="EMBL" id="CAJVPP010004702">
    <property type="protein sequence ID" value="CAG8654140.1"/>
    <property type="molecule type" value="Genomic_DNA"/>
</dbReference>
<name>A0A9N9DV82_FUNMO</name>
<protein>
    <submittedName>
        <fullName evidence="1">10478_t:CDS:1</fullName>
    </submittedName>
</protein>
<gene>
    <name evidence="1" type="ORF">FMOSSE_LOCUS11620</name>
</gene>
<evidence type="ECO:0000313" key="2">
    <source>
        <dbReference type="Proteomes" id="UP000789375"/>
    </source>
</evidence>
<feature type="non-terminal residue" evidence="1">
    <location>
        <position position="166"/>
    </location>
</feature>
<reference evidence="1" key="1">
    <citation type="submission" date="2021-06" db="EMBL/GenBank/DDBJ databases">
        <authorList>
            <person name="Kallberg Y."/>
            <person name="Tangrot J."/>
            <person name="Rosling A."/>
        </authorList>
    </citation>
    <scope>NUCLEOTIDE SEQUENCE</scope>
    <source>
        <strain evidence="1">87-6 pot B 2015</strain>
    </source>
</reference>
<sequence>MTASRPITARHSQPNQSSNILACQRYRQVITYKPINKLPDPKNIDYIPNIMQSLQRFVDCANSYEKDASISTTSSFNEPMNRIEEMFKVQVDIPLNSHSSSDKSEVASGMYEEVMECFHGANNVSHHVNQSLIMMTSAPVYSGFPLTTYSYYNPYDHYLPIDETND</sequence>
<evidence type="ECO:0000313" key="1">
    <source>
        <dbReference type="EMBL" id="CAG8654140.1"/>
    </source>
</evidence>
<dbReference type="AlphaFoldDB" id="A0A9N9DV82"/>
<keyword evidence="2" id="KW-1185">Reference proteome</keyword>
<organism evidence="1 2">
    <name type="scientific">Funneliformis mosseae</name>
    <name type="common">Endomycorrhizal fungus</name>
    <name type="synonym">Glomus mosseae</name>
    <dbReference type="NCBI Taxonomy" id="27381"/>
    <lineage>
        <taxon>Eukaryota</taxon>
        <taxon>Fungi</taxon>
        <taxon>Fungi incertae sedis</taxon>
        <taxon>Mucoromycota</taxon>
        <taxon>Glomeromycotina</taxon>
        <taxon>Glomeromycetes</taxon>
        <taxon>Glomerales</taxon>
        <taxon>Glomeraceae</taxon>
        <taxon>Funneliformis</taxon>
    </lineage>
</organism>
<accession>A0A9N9DV82</accession>
<dbReference type="Proteomes" id="UP000789375">
    <property type="component" value="Unassembled WGS sequence"/>
</dbReference>
<proteinExistence type="predicted"/>